<keyword evidence="4" id="KW-1003">Cell membrane</keyword>
<dbReference type="GO" id="GO:0000155">
    <property type="term" value="F:phosphorelay sensor kinase activity"/>
    <property type="evidence" value="ECO:0007669"/>
    <property type="project" value="InterPro"/>
</dbReference>
<dbReference type="GO" id="GO:0005886">
    <property type="term" value="C:plasma membrane"/>
    <property type="evidence" value="ECO:0007669"/>
    <property type="project" value="UniProtKB-SubCell"/>
</dbReference>
<evidence type="ECO:0000256" key="11">
    <source>
        <dbReference type="ARBA" id="ARBA00022989"/>
    </source>
</evidence>
<feature type="transmembrane region" description="Helical" evidence="14">
    <location>
        <begin position="40"/>
        <end position="62"/>
    </location>
</feature>
<dbReference type="PANTHER" id="PTHR34220">
    <property type="entry name" value="SENSOR HISTIDINE KINASE YPDA"/>
    <property type="match status" value="1"/>
</dbReference>
<evidence type="ECO:0000256" key="4">
    <source>
        <dbReference type="ARBA" id="ARBA00022475"/>
    </source>
</evidence>
<accession>A0A549YGE4</accession>
<dbReference type="GO" id="GO:0005524">
    <property type="term" value="F:ATP binding"/>
    <property type="evidence" value="ECO:0007669"/>
    <property type="project" value="UniProtKB-KW"/>
</dbReference>
<protein>
    <recommendedName>
        <fullName evidence="3">histidine kinase</fullName>
        <ecNumber evidence="3">2.7.13.3</ecNumber>
    </recommendedName>
</protein>
<comment type="caution">
    <text evidence="16">The sequence shown here is derived from an EMBL/GenBank/DDBJ whole genome shotgun (WGS) entry which is preliminary data.</text>
</comment>
<keyword evidence="5" id="KW-0597">Phosphoprotein</keyword>
<reference evidence="16 17" key="1">
    <citation type="submission" date="2019-07" db="EMBL/GenBank/DDBJ databases">
        <title>Genomic analysis of Lentibacillus sp. NKC851-2.</title>
        <authorList>
            <person name="Oh Y.J."/>
        </authorList>
    </citation>
    <scope>NUCLEOTIDE SEQUENCE [LARGE SCALE GENOMIC DNA]</scope>
    <source>
        <strain evidence="16 17">NKC851-2</strain>
    </source>
</reference>
<evidence type="ECO:0000256" key="6">
    <source>
        <dbReference type="ARBA" id="ARBA00022679"/>
    </source>
</evidence>
<dbReference type="GO" id="GO:0071555">
    <property type="term" value="P:cell wall organization"/>
    <property type="evidence" value="ECO:0007669"/>
    <property type="project" value="InterPro"/>
</dbReference>
<evidence type="ECO:0000256" key="1">
    <source>
        <dbReference type="ARBA" id="ARBA00000085"/>
    </source>
</evidence>
<evidence type="ECO:0000256" key="13">
    <source>
        <dbReference type="ARBA" id="ARBA00023136"/>
    </source>
</evidence>
<dbReference type="SUPFAM" id="SSF55874">
    <property type="entry name" value="ATPase domain of HSP90 chaperone/DNA topoisomerase II/histidine kinase"/>
    <property type="match status" value="1"/>
</dbReference>
<comment type="catalytic activity">
    <reaction evidence="1">
        <text>ATP + protein L-histidine = ADP + protein N-phospho-L-histidine.</text>
        <dbReference type="EC" id="2.7.13.3"/>
    </reaction>
</comment>
<evidence type="ECO:0000256" key="8">
    <source>
        <dbReference type="ARBA" id="ARBA00022741"/>
    </source>
</evidence>
<feature type="transmembrane region" description="Helical" evidence="14">
    <location>
        <begin position="151"/>
        <end position="170"/>
    </location>
</feature>
<organism evidence="16 17">
    <name type="scientific">Lentibacillus cibarius</name>
    <dbReference type="NCBI Taxonomy" id="2583219"/>
    <lineage>
        <taxon>Bacteria</taxon>
        <taxon>Bacillati</taxon>
        <taxon>Bacillota</taxon>
        <taxon>Bacilli</taxon>
        <taxon>Bacillales</taxon>
        <taxon>Bacillaceae</taxon>
        <taxon>Lentibacillus</taxon>
    </lineage>
</organism>
<dbReference type="InterPro" id="IPR003594">
    <property type="entry name" value="HATPase_dom"/>
</dbReference>
<dbReference type="Gene3D" id="3.30.565.10">
    <property type="entry name" value="Histidine kinase-like ATPase, C-terminal domain"/>
    <property type="match status" value="1"/>
</dbReference>
<feature type="transmembrane region" description="Helical" evidence="14">
    <location>
        <begin position="114"/>
        <end position="139"/>
    </location>
</feature>
<evidence type="ECO:0000259" key="15">
    <source>
        <dbReference type="SMART" id="SM00387"/>
    </source>
</evidence>
<feature type="domain" description="Histidine kinase/HSP90-like ATPase" evidence="15">
    <location>
        <begin position="471"/>
        <end position="579"/>
    </location>
</feature>
<gene>
    <name evidence="16" type="ORF">FH966_04055</name>
</gene>
<evidence type="ECO:0000256" key="14">
    <source>
        <dbReference type="SAM" id="Phobius"/>
    </source>
</evidence>
<keyword evidence="17" id="KW-1185">Reference proteome</keyword>
<evidence type="ECO:0000256" key="9">
    <source>
        <dbReference type="ARBA" id="ARBA00022777"/>
    </source>
</evidence>
<keyword evidence="6" id="KW-0808">Transferase</keyword>
<keyword evidence="11 14" id="KW-1133">Transmembrane helix</keyword>
<evidence type="ECO:0000256" key="5">
    <source>
        <dbReference type="ARBA" id="ARBA00022553"/>
    </source>
</evidence>
<evidence type="ECO:0000256" key="12">
    <source>
        <dbReference type="ARBA" id="ARBA00023012"/>
    </source>
</evidence>
<name>A0A549YGE4_9BACI</name>
<dbReference type="InterPro" id="IPR011620">
    <property type="entry name" value="Sig_transdc_His_kinase_LytS_TM"/>
</dbReference>
<evidence type="ECO:0000256" key="3">
    <source>
        <dbReference type="ARBA" id="ARBA00012438"/>
    </source>
</evidence>
<dbReference type="AlphaFoldDB" id="A0A549YGE4"/>
<evidence type="ECO:0000313" key="17">
    <source>
        <dbReference type="Proteomes" id="UP000319280"/>
    </source>
</evidence>
<evidence type="ECO:0000256" key="7">
    <source>
        <dbReference type="ARBA" id="ARBA00022692"/>
    </source>
</evidence>
<dbReference type="InterPro" id="IPR036890">
    <property type="entry name" value="HATPase_C_sf"/>
</dbReference>
<comment type="subcellular location">
    <subcellularLocation>
        <location evidence="2">Cell membrane</location>
        <topology evidence="2">Multi-pass membrane protein</topology>
    </subcellularLocation>
</comment>
<keyword evidence="12" id="KW-0902">Two-component regulatory system</keyword>
<dbReference type="Pfam" id="PF02518">
    <property type="entry name" value="HATPase_c"/>
    <property type="match status" value="1"/>
</dbReference>
<keyword evidence="7 14" id="KW-0812">Transmembrane</keyword>
<dbReference type="InterPro" id="IPR010559">
    <property type="entry name" value="Sig_transdc_His_kin_internal"/>
</dbReference>
<dbReference type="InterPro" id="IPR029016">
    <property type="entry name" value="GAF-like_dom_sf"/>
</dbReference>
<proteinExistence type="predicted"/>
<dbReference type="Gene3D" id="3.30.450.40">
    <property type="match status" value="1"/>
</dbReference>
<dbReference type="Proteomes" id="UP000319280">
    <property type="component" value="Unassembled WGS sequence"/>
</dbReference>
<dbReference type="RefSeq" id="WP_142790172.1">
    <property type="nucleotide sequence ID" value="NZ_VJMZ01000001.1"/>
</dbReference>
<evidence type="ECO:0000256" key="2">
    <source>
        <dbReference type="ARBA" id="ARBA00004651"/>
    </source>
</evidence>
<feature type="transmembrane region" description="Helical" evidence="14">
    <location>
        <begin position="190"/>
        <end position="208"/>
    </location>
</feature>
<keyword evidence="10" id="KW-0067">ATP-binding</keyword>
<dbReference type="EMBL" id="VJMZ01000001">
    <property type="protein sequence ID" value="TRM10961.1"/>
    <property type="molecule type" value="Genomic_DNA"/>
</dbReference>
<keyword evidence="8" id="KW-0547">Nucleotide-binding</keyword>
<keyword evidence="13 14" id="KW-0472">Membrane</keyword>
<evidence type="ECO:0000256" key="10">
    <source>
        <dbReference type="ARBA" id="ARBA00022840"/>
    </source>
</evidence>
<dbReference type="EC" id="2.7.13.3" evidence="3"/>
<dbReference type="PANTHER" id="PTHR34220:SF7">
    <property type="entry name" value="SENSOR HISTIDINE KINASE YPDA"/>
    <property type="match status" value="1"/>
</dbReference>
<dbReference type="SMART" id="SM00387">
    <property type="entry name" value="HATPase_c"/>
    <property type="match status" value="1"/>
</dbReference>
<dbReference type="InterPro" id="IPR050640">
    <property type="entry name" value="Bact_2-comp_sensor_kinase"/>
</dbReference>
<sequence length="599" mass="65483">MTYLTMILSERLGLLLVLAFVLTRIPGFRSLLDREYSKKMTLVHICMFGLFGVAGTMTGVVLEDGAIAERFFAWSADDNQLVVSSSLVAIVIAGLLGGPVVGLGAGMIAGAHLFYMGGIGFIANSLVNPVTGFLAGWTARFFSNERVISPLKALFIGVFPPILQMHMLLIAEPGSSAIVSMVNTVGLPLVLSNSIAIAIFTAMIGIALREQENEAALAAEKAFTIAEEALPFLKRDSSREMAEGIARLLYDRLELAAVSVTDEQEILAHIGMGDDHHQPADPIITPMSHEAISTGQMQVAYSRSEIQCPDVKCPFESVIIIPIIDTGESAGLIKFYFRKAQHIRPVEIMLAQGLGQLISNQLHTIASDKLKTHIRDAELRNLQAQINPHFLFNTLHMIAALFRKDPEKARKITVSLAHFMRFNISLVASSLVHLEKEIQHVEAYMTIIQTRFANRLRIYFNKVDGGAHAHIPPSTIQPLVENSIQHGLQHVTEGGEVHVEMERITSGIRITVRDNGVGFDEQLLTSDGMVQVGEHQQSGAGISNVNQRLISLLGASARLHIRNLPDRGSEVAFTIPHIHMEKTKGGSSYEADSRDDSGR</sequence>
<evidence type="ECO:0000313" key="16">
    <source>
        <dbReference type="EMBL" id="TRM10961.1"/>
    </source>
</evidence>
<dbReference type="Pfam" id="PF06580">
    <property type="entry name" value="His_kinase"/>
    <property type="match status" value="1"/>
</dbReference>
<dbReference type="Pfam" id="PF07694">
    <property type="entry name" value="5TM-5TMR_LYT"/>
    <property type="match status" value="1"/>
</dbReference>
<keyword evidence="9 16" id="KW-0418">Kinase</keyword>
<feature type="transmembrane region" description="Helical" evidence="14">
    <location>
        <begin position="82"/>
        <end position="108"/>
    </location>
</feature>